<proteinExistence type="predicted"/>
<reference evidence="2" key="1">
    <citation type="journal article" date="2017" name="Nat. Ecol. Evol.">
        <title>Genome expansion and lineage-specific genetic innovations in the forest pathogenic fungi Armillaria.</title>
        <authorList>
            <person name="Sipos G."/>
            <person name="Prasanna A.N."/>
            <person name="Walter M.C."/>
            <person name="O'Connor E."/>
            <person name="Balint B."/>
            <person name="Krizsan K."/>
            <person name="Kiss B."/>
            <person name="Hess J."/>
            <person name="Varga T."/>
            <person name="Slot J."/>
            <person name="Riley R."/>
            <person name="Boka B."/>
            <person name="Rigling D."/>
            <person name="Barry K."/>
            <person name="Lee J."/>
            <person name="Mihaltcheva S."/>
            <person name="LaButti K."/>
            <person name="Lipzen A."/>
            <person name="Waldron R."/>
            <person name="Moloney N.M."/>
            <person name="Sperisen C."/>
            <person name="Kredics L."/>
            <person name="Vagvoelgyi C."/>
            <person name="Patrignani A."/>
            <person name="Fitzpatrick D."/>
            <person name="Nagy I."/>
            <person name="Doyle S."/>
            <person name="Anderson J.B."/>
            <person name="Grigoriev I.V."/>
            <person name="Gueldener U."/>
            <person name="Muensterkoetter M."/>
            <person name="Nagy L.G."/>
        </authorList>
    </citation>
    <scope>NUCLEOTIDE SEQUENCE [LARGE SCALE GENOMIC DNA]</scope>
    <source>
        <strain evidence="2">28-4</strain>
    </source>
</reference>
<sequence length="194" mass="21141">MLRIGSALRCLRAARLPSASYATAAGPASLQRTVRVENLPSGYDVGSIVEAIKGNPSEAIVPSKDHLLVRFFDEYTARRCVEVSNGVQNLSLKIDESASAPLDDATIAKLVKFDLTRTVRLSNIPKSLSEYDLKQTLSKYEGGRGVHRLEGHRCLAGPPPGHPPRLYLSRVVHARGTRSNASRGLLRIPFARNS</sequence>
<dbReference type="AlphaFoldDB" id="A0A2H3AVE4"/>
<dbReference type="EMBL" id="KZ293464">
    <property type="protein sequence ID" value="PBK62719.1"/>
    <property type="molecule type" value="Genomic_DNA"/>
</dbReference>
<organism evidence="1 2">
    <name type="scientific">Armillaria solidipes</name>
    <dbReference type="NCBI Taxonomy" id="1076256"/>
    <lineage>
        <taxon>Eukaryota</taxon>
        <taxon>Fungi</taxon>
        <taxon>Dikarya</taxon>
        <taxon>Basidiomycota</taxon>
        <taxon>Agaricomycotina</taxon>
        <taxon>Agaricomycetes</taxon>
        <taxon>Agaricomycetidae</taxon>
        <taxon>Agaricales</taxon>
        <taxon>Marasmiineae</taxon>
        <taxon>Physalacriaceae</taxon>
        <taxon>Armillaria</taxon>
    </lineage>
</organism>
<name>A0A2H3AVE4_9AGAR</name>
<dbReference type="Proteomes" id="UP000218334">
    <property type="component" value="Unassembled WGS sequence"/>
</dbReference>
<gene>
    <name evidence="1" type="ORF">ARMSODRAFT_602033</name>
</gene>
<protein>
    <recommendedName>
        <fullName evidence="3">RRM domain-containing protein</fullName>
    </recommendedName>
</protein>
<accession>A0A2H3AVE4</accession>
<evidence type="ECO:0000313" key="1">
    <source>
        <dbReference type="EMBL" id="PBK62719.1"/>
    </source>
</evidence>
<keyword evidence="2" id="KW-1185">Reference proteome</keyword>
<evidence type="ECO:0008006" key="3">
    <source>
        <dbReference type="Google" id="ProtNLM"/>
    </source>
</evidence>
<evidence type="ECO:0000313" key="2">
    <source>
        <dbReference type="Proteomes" id="UP000218334"/>
    </source>
</evidence>